<organism evidence="1 2">
    <name type="scientific">Bythopirellula goksoeyrii</name>
    <dbReference type="NCBI Taxonomy" id="1400387"/>
    <lineage>
        <taxon>Bacteria</taxon>
        <taxon>Pseudomonadati</taxon>
        <taxon>Planctomycetota</taxon>
        <taxon>Planctomycetia</taxon>
        <taxon>Pirellulales</taxon>
        <taxon>Lacipirellulaceae</taxon>
        <taxon>Bythopirellula</taxon>
    </lineage>
</organism>
<protein>
    <submittedName>
        <fullName evidence="1">Uncharacterized protein</fullName>
    </submittedName>
</protein>
<dbReference type="AlphaFoldDB" id="A0A5B9QEG6"/>
<dbReference type="KEGG" id="bgok:Pr1d_32940"/>
<accession>A0A5B9QEG6</accession>
<dbReference type="EMBL" id="CP042913">
    <property type="protein sequence ID" value="QEG35985.1"/>
    <property type="molecule type" value="Genomic_DNA"/>
</dbReference>
<proteinExistence type="predicted"/>
<reference evidence="1 2" key="1">
    <citation type="submission" date="2019-08" db="EMBL/GenBank/DDBJ databases">
        <title>Deep-cultivation of Planctomycetes and their phenomic and genomic characterization uncovers novel biology.</title>
        <authorList>
            <person name="Wiegand S."/>
            <person name="Jogler M."/>
            <person name="Boedeker C."/>
            <person name="Pinto D."/>
            <person name="Vollmers J."/>
            <person name="Rivas-Marin E."/>
            <person name="Kohn T."/>
            <person name="Peeters S.H."/>
            <person name="Heuer A."/>
            <person name="Rast P."/>
            <person name="Oberbeckmann S."/>
            <person name="Bunk B."/>
            <person name="Jeske O."/>
            <person name="Meyerdierks A."/>
            <person name="Storesund J.E."/>
            <person name="Kallscheuer N."/>
            <person name="Luecker S."/>
            <person name="Lage O.M."/>
            <person name="Pohl T."/>
            <person name="Merkel B.J."/>
            <person name="Hornburger P."/>
            <person name="Mueller R.-W."/>
            <person name="Bruemmer F."/>
            <person name="Labrenz M."/>
            <person name="Spormann A.M."/>
            <person name="Op den Camp H."/>
            <person name="Overmann J."/>
            <person name="Amann R."/>
            <person name="Jetten M.S.M."/>
            <person name="Mascher T."/>
            <person name="Medema M.H."/>
            <person name="Devos D.P."/>
            <person name="Kaster A.-K."/>
            <person name="Ovreas L."/>
            <person name="Rohde M."/>
            <person name="Galperin M.Y."/>
            <person name="Jogler C."/>
        </authorList>
    </citation>
    <scope>NUCLEOTIDE SEQUENCE [LARGE SCALE GENOMIC DNA]</scope>
    <source>
        <strain evidence="1 2">Pr1d</strain>
    </source>
</reference>
<dbReference type="Proteomes" id="UP000323917">
    <property type="component" value="Chromosome"/>
</dbReference>
<evidence type="ECO:0000313" key="2">
    <source>
        <dbReference type="Proteomes" id="UP000323917"/>
    </source>
</evidence>
<gene>
    <name evidence="1" type="ORF">Pr1d_32940</name>
</gene>
<evidence type="ECO:0000313" key="1">
    <source>
        <dbReference type="EMBL" id="QEG35985.1"/>
    </source>
</evidence>
<sequence>MLTVVLFLPLATFWPDSYAKLHLPRRTAVSGNHLAQIRLHRTRRGWTNFGRFGPPRLAELSPRRKHFSGLAESLPDVEDANSARLVAEDSDHPYRQSAATCRSVSAAWIGNDLHQARATVE</sequence>
<name>A0A5B9QEG6_9BACT</name>
<keyword evidence="2" id="KW-1185">Reference proteome</keyword>